<keyword evidence="2" id="KW-1133">Transmembrane helix</keyword>
<dbReference type="Gene3D" id="2.60.120.260">
    <property type="entry name" value="Galactose-binding domain-like"/>
    <property type="match status" value="1"/>
</dbReference>
<dbReference type="InterPro" id="IPR057561">
    <property type="entry name" value="NADase_transloc"/>
</dbReference>
<keyword evidence="2" id="KW-0812">Transmembrane</keyword>
<dbReference type="Pfam" id="PF12773">
    <property type="entry name" value="DZR"/>
    <property type="match status" value="1"/>
</dbReference>
<gene>
    <name evidence="5" type="ORF">ACI2L5_13380</name>
</gene>
<accession>A0ABW8LJ45</accession>
<keyword evidence="2" id="KW-0472">Membrane</keyword>
<dbReference type="NCBIfam" id="NF047619">
    <property type="entry name" value="NADase_discoid"/>
    <property type="match status" value="1"/>
</dbReference>
<feature type="region of interest" description="Disordered" evidence="1">
    <location>
        <begin position="28"/>
        <end position="90"/>
    </location>
</feature>
<dbReference type="InterPro" id="IPR008979">
    <property type="entry name" value="Galactose-bd-like_sf"/>
</dbReference>
<evidence type="ECO:0000259" key="4">
    <source>
        <dbReference type="Pfam" id="PF12773"/>
    </source>
</evidence>
<feature type="compositionally biased region" description="Low complexity" evidence="1">
    <location>
        <begin position="37"/>
        <end position="46"/>
    </location>
</feature>
<feature type="domain" description="DZANK-type" evidence="4">
    <location>
        <begin position="3"/>
        <end position="106"/>
    </location>
</feature>
<dbReference type="Proteomes" id="UP001620295">
    <property type="component" value="Unassembled WGS sequence"/>
</dbReference>
<keyword evidence="6" id="KW-1185">Reference proteome</keyword>
<comment type="caution">
    <text evidence="5">The sequence shown here is derived from an EMBL/GenBank/DDBJ whole genome shotgun (WGS) entry which is preliminary data.</text>
</comment>
<feature type="domain" description="F5/8 type C" evidence="3">
    <location>
        <begin position="195"/>
        <end position="308"/>
    </location>
</feature>
<evidence type="ECO:0000313" key="5">
    <source>
        <dbReference type="EMBL" id="MFK4265921.1"/>
    </source>
</evidence>
<evidence type="ECO:0000313" key="6">
    <source>
        <dbReference type="Proteomes" id="UP001620295"/>
    </source>
</evidence>
<dbReference type="SUPFAM" id="SSF49785">
    <property type="entry name" value="Galactose-binding domain-like"/>
    <property type="match status" value="1"/>
</dbReference>
<protein>
    <submittedName>
        <fullName evidence="5">NADase-type glycan-binding domain-containing protein</fullName>
    </submittedName>
</protein>
<organism evidence="5 6">
    <name type="scientific">Streptomyces milbemycinicus</name>
    <dbReference type="NCBI Taxonomy" id="476552"/>
    <lineage>
        <taxon>Bacteria</taxon>
        <taxon>Bacillati</taxon>
        <taxon>Actinomycetota</taxon>
        <taxon>Actinomycetes</taxon>
        <taxon>Kitasatosporales</taxon>
        <taxon>Streptomycetaceae</taxon>
        <taxon>Streptomyces</taxon>
    </lineage>
</organism>
<reference evidence="5 6" key="1">
    <citation type="submission" date="2024-11" db="EMBL/GenBank/DDBJ databases">
        <title>The Natural Products Discovery Center: Release of the First 8490 Sequenced Strains for Exploring Actinobacteria Biosynthetic Diversity.</title>
        <authorList>
            <person name="Kalkreuter E."/>
            <person name="Kautsar S.A."/>
            <person name="Yang D."/>
            <person name="Bader C.D."/>
            <person name="Teijaro C.N."/>
            <person name="Fluegel L."/>
            <person name="Davis C.M."/>
            <person name="Simpson J.R."/>
            <person name="Lauterbach L."/>
            <person name="Steele A.D."/>
            <person name="Gui C."/>
            <person name="Meng S."/>
            <person name="Li G."/>
            <person name="Viehrig K."/>
            <person name="Ye F."/>
            <person name="Su P."/>
            <person name="Kiefer A.F."/>
            <person name="Nichols A."/>
            <person name="Cepeda A.J."/>
            <person name="Yan W."/>
            <person name="Fan B."/>
            <person name="Jiang Y."/>
            <person name="Adhikari A."/>
            <person name="Zheng C.-J."/>
            <person name="Schuster L."/>
            <person name="Cowan T.M."/>
            <person name="Smanski M.J."/>
            <person name="Chevrette M.G."/>
            <person name="De Carvalho L.P.S."/>
            <person name="Shen B."/>
        </authorList>
    </citation>
    <scope>NUCLEOTIDE SEQUENCE [LARGE SCALE GENOMIC DNA]</scope>
    <source>
        <strain evidence="5 6">NPDC020863</strain>
    </source>
</reference>
<feature type="transmembrane region" description="Helical" evidence="2">
    <location>
        <begin position="152"/>
        <end position="168"/>
    </location>
</feature>
<dbReference type="RefSeq" id="WP_358640764.1">
    <property type="nucleotide sequence ID" value="NZ_JBFAEV010000017.1"/>
</dbReference>
<evidence type="ECO:0000259" key="3">
    <source>
        <dbReference type="Pfam" id="PF00754"/>
    </source>
</evidence>
<evidence type="ECO:0000256" key="2">
    <source>
        <dbReference type="SAM" id="Phobius"/>
    </source>
</evidence>
<dbReference type="InterPro" id="IPR000421">
    <property type="entry name" value="FA58C"/>
</dbReference>
<dbReference type="Pfam" id="PF00754">
    <property type="entry name" value="F5_F8_type_C"/>
    <property type="match status" value="1"/>
</dbReference>
<proteinExistence type="predicted"/>
<dbReference type="InterPro" id="IPR025874">
    <property type="entry name" value="DZR"/>
</dbReference>
<feature type="compositionally biased region" description="Pro residues" evidence="1">
    <location>
        <begin position="68"/>
        <end position="78"/>
    </location>
</feature>
<evidence type="ECO:0000256" key="1">
    <source>
        <dbReference type="SAM" id="MobiDB-lite"/>
    </source>
</evidence>
<name>A0ABW8LJ45_9ACTN</name>
<dbReference type="EMBL" id="JBJDQH010000004">
    <property type="protein sequence ID" value="MFK4265921.1"/>
    <property type="molecule type" value="Genomic_DNA"/>
</dbReference>
<sequence length="329" mass="35934">MICTECGHRNAAGAQFCASCQAFLEWEREGAPPEPTAAPRRPGDPLDGPPDAGPDHQRPESSTAPATPATPPVPPRPDVAPRRPGRPCPRCRADTPYDRRLCVRCGALLDVASAPAANRPLPWWRRIFRRGPQRPLTAGDRPRLRSRPRPRLLLPVVLLVLAAAAWFGRGQLSELFTFTQDRTSDPKPLHADQFRGSSQAPGHTAHAAFDGYNNKYWAPATGGPADGQYLEADFDQPVRLLKLLITSGSSAKEAEFLTQARPSELTVTLVSSEGKRSSKTLKLNDKPGQQTFDVPGTEVTRVRLTVGGAYGVRSDRRVAIAEVEFFGRR</sequence>